<dbReference type="InterPro" id="IPR007789">
    <property type="entry name" value="DUF688"/>
</dbReference>
<reference evidence="2" key="1">
    <citation type="submission" date="2020-12" db="EMBL/GenBank/DDBJ databases">
        <title>WGS assembly of Carya illinoinensis cv. Pawnee.</title>
        <authorList>
            <person name="Platts A."/>
            <person name="Shu S."/>
            <person name="Wright S."/>
            <person name="Barry K."/>
            <person name="Edger P."/>
            <person name="Pires J.C."/>
            <person name="Schmutz J."/>
        </authorList>
    </citation>
    <scope>NUCLEOTIDE SEQUENCE</scope>
    <source>
        <tissue evidence="2">Leaf</tissue>
    </source>
</reference>
<feature type="compositionally biased region" description="Basic and acidic residues" evidence="1">
    <location>
        <begin position="121"/>
        <end position="136"/>
    </location>
</feature>
<dbReference type="PANTHER" id="PTHR33671:SF1">
    <property type="entry name" value="DUF688 FAMILY PROTEIN"/>
    <property type="match status" value="1"/>
</dbReference>
<gene>
    <name evidence="2" type="ORF">CIPAW_10G159500</name>
</gene>
<feature type="region of interest" description="Disordered" evidence="1">
    <location>
        <begin position="114"/>
        <end position="136"/>
    </location>
</feature>
<accession>A0A8T1P8D3</accession>
<keyword evidence="3" id="KW-1185">Reference proteome</keyword>
<protein>
    <submittedName>
        <fullName evidence="2">Uncharacterized protein</fullName>
    </submittedName>
</protein>
<evidence type="ECO:0000313" key="3">
    <source>
        <dbReference type="Proteomes" id="UP000811609"/>
    </source>
</evidence>
<dbReference type="PANTHER" id="PTHR33671">
    <property type="entry name" value="N-METHYLTRANSFERASE, PUTATIVE (DUF688)-RELATED"/>
    <property type="match status" value="1"/>
</dbReference>
<evidence type="ECO:0000313" key="2">
    <source>
        <dbReference type="EMBL" id="KAG6640249.1"/>
    </source>
</evidence>
<proteinExistence type="predicted"/>
<dbReference type="Proteomes" id="UP000811609">
    <property type="component" value="Chromosome 10"/>
</dbReference>
<sequence>MLESITRISKAVPAIHGAFPVLFRSFLVTSTTAMLRDYAAAGLVLRARPPLRMIVCMEQGELSEETRNSKCSCRKFNFDVPLLSTRRIGSYAGEELSCRRSQGFASDRVPFSWEQAPGKPRNLERDDIHDENDNTPRLRLPPCLWQHQSAEATNNDYPHNDVVDHAVLADFDDSCDGDNGGDDAAFSDAMDVLSLSEAIDIVTKAEKDHGLDGLKLKFAESSGKESPNYMIKRFLRDATTLATSSALTFSKSFNKRLPKPSDYPEACGSNVVSQSCASPKGCGLEGLFSWRMKHKLCSIKSPTRQESVNEQPQSRAKQKKHHCSSANALISNVDKRRI</sequence>
<evidence type="ECO:0000256" key="1">
    <source>
        <dbReference type="SAM" id="MobiDB-lite"/>
    </source>
</evidence>
<feature type="compositionally biased region" description="Polar residues" evidence="1">
    <location>
        <begin position="302"/>
        <end position="315"/>
    </location>
</feature>
<feature type="region of interest" description="Disordered" evidence="1">
    <location>
        <begin position="302"/>
        <end position="326"/>
    </location>
</feature>
<dbReference type="Pfam" id="PF05097">
    <property type="entry name" value="DUF688"/>
    <property type="match status" value="1"/>
</dbReference>
<organism evidence="2 3">
    <name type="scientific">Carya illinoinensis</name>
    <name type="common">Pecan</name>
    <dbReference type="NCBI Taxonomy" id="32201"/>
    <lineage>
        <taxon>Eukaryota</taxon>
        <taxon>Viridiplantae</taxon>
        <taxon>Streptophyta</taxon>
        <taxon>Embryophyta</taxon>
        <taxon>Tracheophyta</taxon>
        <taxon>Spermatophyta</taxon>
        <taxon>Magnoliopsida</taxon>
        <taxon>eudicotyledons</taxon>
        <taxon>Gunneridae</taxon>
        <taxon>Pentapetalae</taxon>
        <taxon>rosids</taxon>
        <taxon>fabids</taxon>
        <taxon>Fagales</taxon>
        <taxon>Juglandaceae</taxon>
        <taxon>Carya</taxon>
    </lineage>
</organism>
<comment type="caution">
    <text evidence="2">The sequence shown here is derived from an EMBL/GenBank/DDBJ whole genome shotgun (WGS) entry which is preliminary data.</text>
</comment>
<name>A0A8T1P8D3_CARIL</name>
<dbReference type="EMBL" id="CM031818">
    <property type="protein sequence ID" value="KAG6640249.1"/>
    <property type="molecule type" value="Genomic_DNA"/>
</dbReference>
<dbReference type="AlphaFoldDB" id="A0A8T1P8D3"/>